<evidence type="ECO:0000313" key="2">
    <source>
        <dbReference type="Proteomes" id="UP000219922"/>
    </source>
</evidence>
<evidence type="ECO:0000313" key="1">
    <source>
        <dbReference type="EMBL" id="PDZ94061.1"/>
    </source>
</evidence>
<gene>
    <name evidence="1" type="ORF">CON36_35820</name>
</gene>
<dbReference type="InterPro" id="IPR009061">
    <property type="entry name" value="DNA-bd_dom_put_sf"/>
</dbReference>
<dbReference type="Gene3D" id="1.10.1660.10">
    <property type="match status" value="1"/>
</dbReference>
<dbReference type="SUPFAM" id="SSF46955">
    <property type="entry name" value="Putative DNA-binding domain"/>
    <property type="match status" value="1"/>
</dbReference>
<protein>
    <recommendedName>
        <fullName evidence="3">MerR family transcriptional regulator</fullName>
    </recommendedName>
</protein>
<organism evidence="1 2">
    <name type="scientific">Bacillus cereus</name>
    <dbReference type="NCBI Taxonomy" id="1396"/>
    <lineage>
        <taxon>Bacteria</taxon>
        <taxon>Bacillati</taxon>
        <taxon>Bacillota</taxon>
        <taxon>Bacilli</taxon>
        <taxon>Bacillales</taxon>
        <taxon>Bacillaceae</taxon>
        <taxon>Bacillus</taxon>
        <taxon>Bacillus cereus group</taxon>
    </lineage>
</organism>
<dbReference type="AlphaFoldDB" id="A0A9X6SS20"/>
<dbReference type="EMBL" id="NVMX01000272">
    <property type="protein sequence ID" value="PDZ94061.1"/>
    <property type="molecule type" value="Genomic_DNA"/>
</dbReference>
<proteinExistence type="predicted"/>
<dbReference type="Proteomes" id="UP000219922">
    <property type="component" value="Unassembled WGS sequence"/>
</dbReference>
<sequence>MKTTQEELENKYWKIGKFAKLIGKHNNTVDNWFKDLEKEKIHYVQRVGKEKVYDELDLEIAKYISQKRDEGWTLEAIYLSLQNGDANLEIRSDYIPDEDETALITERHIQSIREELKEEMLTQFKDLNKAFSQFAQEELGKKLLLEDKATQRQRRLEDLITQRRVVDKLRKEAKLKWMEQPEDERFIKVGIFRKKIENMDKKNEFIEEYVSVNYEKELLTMFGNDNESLEHTKS</sequence>
<accession>A0A9X6SS20</accession>
<reference evidence="1 2" key="1">
    <citation type="submission" date="2017-09" db="EMBL/GenBank/DDBJ databases">
        <title>Large-scale bioinformatics analysis of Bacillus genomes uncovers conserved roles of natural products in bacterial physiology.</title>
        <authorList>
            <consortium name="Agbiome Team Llc"/>
            <person name="Bleich R.M."/>
            <person name="Grubbs K.J."/>
            <person name="Santa Maria K.C."/>
            <person name="Allen S.E."/>
            <person name="Farag S."/>
            <person name="Shank E.A."/>
            <person name="Bowers A."/>
        </authorList>
    </citation>
    <scope>NUCLEOTIDE SEQUENCE [LARGE SCALE GENOMIC DNA]</scope>
    <source>
        <strain evidence="1 2">AFS092789</strain>
    </source>
</reference>
<name>A0A9X6SS20_BACCE</name>
<dbReference type="RefSeq" id="WP_098007338.1">
    <property type="nucleotide sequence ID" value="NZ_NVMX01000272.1"/>
</dbReference>
<evidence type="ECO:0008006" key="3">
    <source>
        <dbReference type="Google" id="ProtNLM"/>
    </source>
</evidence>
<comment type="caution">
    <text evidence="1">The sequence shown here is derived from an EMBL/GenBank/DDBJ whole genome shotgun (WGS) entry which is preliminary data.</text>
</comment>